<keyword evidence="2" id="KW-1185">Reference proteome</keyword>
<reference evidence="1 2" key="1">
    <citation type="submission" date="2016-11" db="EMBL/GenBank/DDBJ databases">
        <authorList>
            <person name="Jaros S."/>
            <person name="Januszkiewicz K."/>
            <person name="Wedrychowicz H."/>
        </authorList>
    </citation>
    <scope>NUCLEOTIDE SEQUENCE [LARGE SCALE GENOMIC DNA]</scope>
    <source>
        <strain evidence="1 2">DSM 22153</strain>
    </source>
</reference>
<proteinExistence type="predicted"/>
<dbReference type="AlphaFoldDB" id="A0A1M7PCW8"/>
<protein>
    <submittedName>
        <fullName evidence="1">Uncharacterized protein</fullName>
    </submittedName>
</protein>
<evidence type="ECO:0000313" key="2">
    <source>
        <dbReference type="Proteomes" id="UP000186002"/>
    </source>
</evidence>
<name>A0A1M7PCW8_9HYPH</name>
<sequence length="77" mass="9108">MQMSPYFSSADYIHEHVQPEDKSLADLKREVDKHNLSEMWDMILTLDYEVNNVRELSRETREEFCGIVSLLLKAFSK</sequence>
<organism evidence="1 2">
    <name type="scientific">Roseibium suaedae</name>
    <dbReference type="NCBI Taxonomy" id="735517"/>
    <lineage>
        <taxon>Bacteria</taxon>
        <taxon>Pseudomonadati</taxon>
        <taxon>Pseudomonadota</taxon>
        <taxon>Alphaproteobacteria</taxon>
        <taxon>Hyphomicrobiales</taxon>
        <taxon>Stappiaceae</taxon>
        <taxon>Roseibium</taxon>
    </lineage>
</organism>
<dbReference type="Proteomes" id="UP000186002">
    <property type="component" value="Unassembled WGS sequence"/>
</dbReference>
<dbReference type="STRING" id="735517.SAMN05444272_4302"/>
<dbReference type="EMBL" id="FRBW01000007">
    <property type="protein sequence ID" value="SHN14746.1"/>
    <property type="molecule type" value="Genomic_DNA"/>
</dbReference>
<evidence type="ECO:0000313" key="1">
    <source>
        <dbReference type="EMBL" id="SHN14746.1"/>
    </source>
</evidence>
<gene>
    <name evidence="1" type="ORF">SAMN05444272_4302</name>
</gene>
<accession>A0A1M7PCW8</accession>